<feature type="transmembrane region" description="Helical" evidence="1">
    <location>
        <begin position="30"/>
        <end position="49"/>
    </location>
</feature>
<protein>
    <submittedName>
        <fullName evidence="5">Sugar transporter SWEET1</fullName>
    </submittedName>
</protein>
<accession>A0A0N4UJI8</accession>
<proteinExistence type="predicted"/>
<dbReference type="Proteomes" id="UP000038040">
    <property type="component" value="Unplaced"/>
</dbReference>
<keyword evidence="1" id="KW-1133">Transmembrane helix</keyword>
<dbReference type="Proteomes" id="UP000274756">
    <property type="component" value="Unassembled WGS sequence"/>
</dbReference>
<gene>
    <name evidence="2" type="ORF">DME_LOCUS10197</name>
</gene>
<evidence type="ECO:0000313" key="3">
    <source>
        <dbReference type="Proteomes" id="UP000038040"/>
    </source>
</evidence>
<dbReference type="AlphaFoldDB" id="A0A0N4UJI8"/>
<feature type="transmembrane region" description="Helical" evidence="1">
    <location>
        <begin position="61"/>
        <end position="81"/>
    </location>
</feature>
<name>A0A0N4UJI8_DRAME</name>
<dbReference type="EMBL" id="UYYG01001206">
    <property type="protein sequence ID" value="VDN60224.1"/>
    <property type="molecule type" value="Genomic_DNA"/>
</dbReference>
<keyword evidence="1" id="KW-0812">Transmembrane</keyword>
<sequence>MMSPSQMLSIYGGITALVYMETDSFRLSHPFLSILPFLALVLLTINLAMPKKPKVLTSISFIGHTIGFTIYYIFIVYYCFFDVFTSIPIFVMILSVNLAINCFSITAAGSLWKYGASLKYPSSTSQVISFYFFIPFIIEDR</sequence>
<evidence type="ECO:0000313" key="5">
    <source>
        <dbReference type="WBParaSite" id="DME_0000782701-mRNA-1"/>
    </source>
</evidence>
<keyword evidence="1" id="KW-0472">Membrane</keyword>
<evidence type="ECO:0000313" key="4">
    <source>
        <dbReference type="Proteomes" id="UP000274756"/>
    </source>
</evidence>
<evidence type="ECO:0000313" key="2">
    <source>
        <dbReference type="EMBL" id="VDN60224.1"/>
    </source>
</evidence>
<organism evidence="3 5">
    <name type="scientific">Dracunculus medinensis</name>
    <name type="common">Guinea worm</name>
    <dbReference type="NCBI Taxonomy" id="318479"/>
    <lineage>
        <taxon>Eukaryota</taxon>
        <taxon>Metazoa</taxon>
        <taxon>Ecdysozoa</taxon>
        <taxon>Nematoda</taxon>
        <taxon>Chromadorea</taxon>
        <taxon>Rhabditida</taxon>
        <taxon>Spirurina</taxon>
        <taxon>Dracunculoidea</taxon>
        <taxon>Dracunculidae</taxon>
        <taxon>Dracunculus</taxon>
    </lineage>
</organism>
<dbReference type="WBParaSite" id="DME_0000782701-mRNA-1">
    <property type="protein sequence ID" value="DME_0000782701-mRNA-1"/>
    <property type="gene ID" value="DME_0000782701"/>
</dbReference>
<reference evidence="2 4" key="2">
    <citation type="submission" date="2018-11" db="EMBL/GenBank/DDBJ databases">
        <authorList>
            <consortium name="Pathogen Informatics"/>
        </authorList>
    </citation>
    <scope>NUCLEOTIDE SEQUENCE [LARGE SCALE GENOMIC DNA]</scope>
</reference>
<reference evidence="5" key="1">
    <citation type="submission" date="2017-02" db="UniProtKB">
        <authorList>
            <consortium name="WormBaseParasite"/>
        </authorList>
    </citation>
    <scope>IDENTIFICATION</scope>
</reference>
<evidence type="ECO:0000256" key="1">
    <source>
        <dbReference type="SAM" id="Phobius"/>
    </source>
</evidence>
<keyword evidence="4" id="KW-1185">Reference proteome</keyword>
<dbReference type="OrthoDB" id="5864807at2759"/>
<feature type="transmembrane region" description="Helical" evidence="1">
    <location>
        <begin position="87"/>
        <end position="108"/>
    </location>
</feature>
<dbReference type="STRING" id="318479.A0A0N4UJI8"/>